<accession>A0A540R5Z6</accession>
<sequence>MMQTHANYSRPFPDHWFPALARLCRETAQNIQTIGQANLSLTEEEKQDINEYFQAEDYNVALISEEITGGSADLVGGWLYTINNLLDGPFVSPVTIAPIARAAIETSAQIAYLNAFEPTERCFWAMRAVTDKIHYEKQRDLVPGVFPRLKEATKIHTDRHRGTNFEFPSNTALVRETLKVLGGYRMYKETSAYTHQHAWTAYKHSNYVMHNPLPLELRTIRFVLDALAAADYAARSFVNYRDTTKTAAAYSNLDILLGIRKAVHDEFVGWMAENNVAPAP</sequence>
<reference evidence="1 2" key="1">
    <citation type="submission" date="2019-06" db="EMBL/GenBank/DDBJ databases">
        <title>Draft genome of C. phoceense Strain 272.</title>
        <authorList>
            <person name="Pacheco L.G.C."/>
            <person name="Barberis C.M."/>
            <person name="Almuzara M.N."/>
            <person name="Traglia G.M."/>
            <person name="Santos C.S."/>
            <person name="Rocha D.J.P.G."/>
            <person name="Aguiar E.R.G.R."/>
            <person name="Vay C.A."/>
        </authorList>
    </citation>
    <scope>NUCLEOTIDE SEQUENCE [LARGE SCALE GENOMIC DNA]</scope>
    <source>
        <strain evidence="1 2">272</strain>
    </source>
</reference>
<dbReference type="Proteomes" id="UP000318080">
    <property type="component" value="Unassembled WGS sequence"/>
</dbReference>
<dbReference type="RefSeq" id="WP_141629017.1">
    <property type="nucleotide sequence ID" value="NZ_VHIR01000011.1"/>
</dbReference>
<organism evidence="1 2">
    <name type="scientific">Corynebacterium phoceense</name>
    <dbReference type="NCBI Taxonomy" id="1686286"/>
    <lineage>
        <taxon>Bacteria</taxon>
        <taxon>Bacillati</taxon>
        <taxon>Actinomycetota</taxon>
        <taxon>Actinomycetes</taxon>
        <taxon>Mycobacteriales</taxon>
        <taxon>Corynebacteriaceae</taxon>
        <taxon>Corynebacterium</taxon>
    </lineage>
</organism>
<evidence type="ECO:0000313" key="2">
    <source>
        <dbReference type="Proteomes" id="UP000318080"/>
    </source>
</evidence>
<proteinExistence type="predicted"/>
<comment type="caution">
    <text evidence="1">The sequence shown here is derived from an EMBL/GenBank/DDBJ whole genome shotgun (WGS) entry which is preliminary data.</text>
</comment>
<protein>
    <submittedName>
        <fullName evidence="1">Uncharacterized protein</fullName>
    </submittedName>
</protein>
<dbReference type="EMBL" id="VHIR01000011">
    <property type="protein sequence ID" value="TQE43163.1"/>
    <property type="molecule type" value="Genomic_DNA"/>
</dbReference>
<gene>
    <name evidence="1" type="ORF">EJK80_08285</name>
</gene>
<evidence type="ECO:0000313" key="1">
    <source>
        <dbReference type="EMBL" id="TQE43163.1"/>
    </source>
</evidence>
<dbReference type="AlphaFoldDB" id="A0A540R5Z6"/>
<keyword evidence="2" id="KW-1185">Reference proteome</keyword>
<name>A0A540R5Z6_9CORY</name>